<reference evidence="1 2" key="1">
    <citation type="journal article" date="2003" name="Proc. Natl. Acad. Sci. U.S.A.">
        <title>Complete genome sequence of the marine planctomycete Pirellula sp. strain 1.</title>
        <authorList>
            <person name="Gloeckner F.O."/>
            <person name="Kube M."/>
            <person name="Bauer M."/>
            <person name="Teeling H."/>
            <person name="Lombardot T."/>
            <person name="Ludwig W."/>
            <person name="Gade D."/>
            <person name="Beck A."/>
            <person name="Borzym K."/>
            <person name="Heitmann K."/>
            <person name="Rabus R."/>
            <person name="Schlesner H."/>
            <person name="Amann R."/>
            <person name="Reinhardt R."/>
        </authorList>
    </citation>
    <scope>NUCLEOTIDE SEQUENCE [LARGE SCALE GENOMIC DNA]</scope>
    <source>
        <strain evidence="2">DSM 10527 / NCIMB 13988 / SH1</strain>
    </source>
</reference>
<dbReference type="EnsemblBacteria" id="CAD71600">
    <property type="protein sequence ID" value="CAD71600"/>
    <property type="gene ID" value="RB466"/>
</dbReference>
<gene>
    <name evidence="1" type="ordered locus">RB466</name>
</gene>
<dbReference type="STRING" id="243090.RB466"/>
<evidence type="ECO:0000313" key="2">
    <source>
        <dbReference type="Proteomes" id="UP000001025"/>
    </source>
</evidence>
<evidence type="ECO:0000313" key="1">
    <source>
        <dbReference type="EMBL" id="CAD71600.1"/>
    </source>
</evidence>
<dbReference type="EMBL" id="BX294133">
    <property type="protein sequence ID" value="CAD71600.1"/>
    <property type="molecule type" value="Genomic_DNA"/>
</dbReference>
<dbReference type="KEGG" id="rba:RB466"/>
<dbReference type="HOGENOM" id="CLU_2571511_0_0_0"/>
<name>Q7UYP2_RHOBA</name>
<organism evidence="1 2">
    <name type="scientific">Rhodopirellula baltica (strain DSM 10527 / NCIMB 13988 / SH1)</name>
    <dbReference type="NCBI Taxonomy" id="243090"/>
    <lineage>
        <taxon>Bacteria</taxon>
        <taxon>Pseudomonadati</taxon>
        <taxon>Planctomycetota</taxon>
        <taxon>Planctomycetia</taxon>
        <taxon>Pirellulales</taxon>
        <taxon>Pirellulaceae</taxon>
        <taxon>Rhodopirellula</taxon>
    </lineage>
</organism>
<dbReference type="AlphaFoldDB" id="Q7UYP2"/>
<dbReference type="InParanoid" id="Q7UYP2"/>
<keyword evidence="2" id="KW-1185">Reference proteome</keyword>
<dbReference type="Proteomes" id="UP000001025">
    <property type="component" value="Chromosome"/>
</dbReference>
<protein>
    <submittedName>
        <fullName evidence="1">Uncharacterized protein</fullName>
    </submittedName>
</protein>
<accession>Q7UYP2</accession>
<sequence length="81" mass="9304">MQLSSKYHCSQTTLAHRSHALKTFRESVRRMNHFAIHGCILANLVTTPQTQRPRSTPLSLTRYISCQCLDFVGDIADIWSR</sequence>
<proteinExistence type="predicted"/>